<keyword evidence="1" id="KW-0732">Signal</keyword>
<keyword evidence="4" id="KW-1185">Reference proteome</keyword>
<accession>A0A1I0RHW8</accession>
<evidence type="ECO:0000259" key="2">
    <source>
        <dbReference type="Pfam" id="PF04389"/>
    </source>
</evidence>
<protein>
    <submittedName>
        <fullName evidence="3">Peptidase family M28</fullName>
    </submittedName>
</protein>
<dbReference type="Pfam" id="PF04389">
    <property type="entry name" value="Peptidase_M28"/>
    <property type="match status" value="1"/>
</dbReference>
<evidence type="ECO:0000256" key="1">
    <source>
        <dbReference type="SAM" id="SignalP"/>
    </source>
</evidence>
<dbReference type="AlphaFoldDB" id="A0A1I0RHW8"/>
<evidence type="ECO:0000313" key="4">
    <source>
        <dbReference type="Proteomes" id="UP000199437"/>
    </source>
</evidence>
<organism evidence="3 4">
    <name type="scientific">Roseivirga pacifica</name>
    <dbReference type="NCBI Taxonomy" id="1267423"/>
    <lineage>
        <taxon>Bacteria</taxon>
        <taxon>Pseudomonadati</taxon>
        <taxon>Bacteroidota</taxon>
        <taxon>Cytophagia</taxon>
        <taxon>Cytophagales</taxon>
        <taxon>Roseivirgaceae</taxon>
        <taxon>Roseivirga</taxon>
    </lineage>
</organism>
<dbReference type="Proteomes" id="UP000199437">
    <property type="component" value="Unassembled WGS sequence"/>
</dbReference>
<dbReference type="InterPro" id="IPR007484">
    <property type="entry name" value="Peptidase_M28"/>
</dbReference>
<feature type="signal peptide" evidence="1">
    <location>
        <begin position="1"/>
        <end position="15"/>
    </location>
</feature>
<dbReference type="EMBL" id="FOIR01000004">
    <property type="protein sequence ID" value="SEW40513.1"/>
    <property type="molecule type" value="Genomic_DNA"/>
</dbReference>
<dbReference type="SUPFAM" id="SSF53187">
    <property type="entry name" value="Zn-dependent exopeptidases"/>
    <property type="match status" value="1"/>
</dbReference>
<name>A0A1I0RHW8_9BACT</name>
<evidence type="ECO:0000313" key="3">
    <source>
        <dbReference type="EMBL" id="SEW40513.1"/>
    </source>
</evidence>
<reference evidence="4" key="1">
    <citation type="submission" date="2016-10" db="EMBL/GenBank/DDBJ databases">
        <authorList>
            <person name="Varghese N."/>
            <person name="Submissions S."/>
        </authorList>
    </citation>
    <scope>NUCLEOTIDE SEQUENCE [LARGE SCALE GENOMIC DNA]</scope>
    <source>
        <strain evidence="4">CGMCC 1.12402</strain>
    </source>
</reference>
<feature type="domain" description="Peptidase M28" evidence="2">
    <location>
        <begin position="251"/>
        <end position="465"/>
    </location>
</feature>
<feature type="chain" id="PRO_5012045914" evidence="1">
    <location>
        <begin position="16"/>
        <end position="565"/>
    </location>
</feature>
<proteinExistence type="predicted"/>
<gene>
    <name evidence="3" type="ORF">SAMN05216290_3600</name>
</gene>
<dbReference type="Gene3D" id="3.40.630.10">
    <property type="entry name" value="Zn peptidases"/>
    <property type="match status" value="1"/>
</dbReference>
<sequence length="565" mass="63487">MGAALLLFLSCSANAFQFKPFAQPYYDMVDATFNQNEAFETVAFVEKYFRVVGNEGFNKSIYYAADKLKAAGFVLEEEAKPSDRLTYRIEKRTLDKPTWEPVSGSLKLGSDEELLNLETNRNMIAINSFSTKGEQSFEFVNVYEGKDIDNYDVEGKVVVGNASARYLFSECVQKRGAVGVISYRMPDYNQPVKHQNSISFSGIPLDEEKESFAILLSYDAYNKLLMAEFEEKFELKIDLATKVYKSEELTLVAELKGSKAPEERFVFSAHVQEPGANDNASGVGALTEIAASSARLLRSGQIDPERTITYLFGDEIVSTNRYVQEDPERAKGIKWGMSLDMVGEDTEKTGGTFLIEKMPDPGAIWVRGVEKHSEWGGRPLTKEQLKPHYFNDLVISQFKAIGSARNWEVNFNPFEGGSDHVPFLRGNIPGLLLWHFTDVFYHTDRDRIDKVSPQTLDNVGTGALMIALMLTENKEQLADFVLLEASTAAAIRMTNELQLSKSAISDGEDKEVQRDIVATWADYYMNVFETTLDIDPKNKTAFQKNLQETKDAMITLKNMSLGQLN</sequence>
<dbReference type="STRING" id="1267423.SAMN05216290_3600"/>